<dbReference type="PANTHER" id="PTHR12323:SF0">
    <property type="entry name" value="CALCIUM HOMEOSTASIS ENDOPLASMIC RETICULUM PROTEIN"/>
    <property type="match status" value="1"/>
</dbReference>
<proteinExistence type="predicted"/>
<keyword evidence="4" id="KW-1185">Reference proteome</keyword>
<dbReference type="Proteomes" id="UP001209570">
    <property type="component" value="Unassembled WGS sequence"/>
</dbReference>
<dbReference type="GO" id="GO:0003723">
    <property type="term" value="F:RNA binding"/>
    <property type="evidence" value="ECO:0007669"/>
    <property type="project" value="InterPro"/>
</dbReference>
<dbReference type="Gene3D" id="1.10.10.790">
    <property type="entry name" value="Surp module"/>
    <property type="match status" value="1"/>
</dbReference>
<comment type="caution">
    <text evidence="3">The sequence shown here is derived from an EMBL/GenBank/DDBJ whole genome shotgun (WGS) entry which is preliminary data.</text>
</comment>
<reference evidence="3" key="1">
    <citation type="submission" date="2021-12" db="EMBL/GenBank/DDBJ databases">
        <title>Prjna785345.</title>
        <authorList>
            <person name="Rujirawat T."/>
            <person name="Krajaejun T."/>
        </authorList>
    </citation>
    <scope>NUCLEOTIDE SEQUENCE</scope>
    <source>
        <strain evidence="3">Pi057C3</strain>
    </source>
</reference>
<dbReference type="GO" id="GO:0048471">
    <property type="term" value="C:perinuclear region of cytoplasm"/>
    <property type="evidence" value="ECO:0007669"/>
    <property type="project" value="TreeGrafter"/>
</dbReference>
<evidence type="ECO:0000259" key="2">
    <source>
        <dbReference type="PROSITE" id="PS50128"/>
    </source>
</evidence>
<dbReference type="SMART" id="SM00648">
    <property type="entry name" value="SWAP"/>
    <property type="match status" value="1"/>
</dbReference>
<dbReference type="PROSITE" id="PS50128">
    <property type="entry name" value="SURP"/>
    <property type="match status" value="1"/>
</dbReference>
<evidence type="ECO:0000256" key="1">
    <source>
        <dbReference type="SAM" id="MobiDB-lite"/>
    </source>
</evidence>
<accession>A0AAD5Q4P3</accession>
<feature type="domain" description="SURP motif" evidence="2">
    <location>
        <begin position="62"/>
        <end position="104"/>
    </location>
</feature>
<dbReference type="Pfam" id="PF01805">
    <property type="entry name" value="Surp"/>
    <property type="match status" value="1"/>
</dbReference>
<dbReference type="InterPro" id="IPR035967">
    <property type="entry name" value="SWAP/Surp_sf"/>
</dbReference>
<organism evidence="3 4">
    <name type="scientific">Pythium insidiosum</name>
    <name type="common">Pythiosis disease agent</name>
    <dbReference type="NCBI Taxonomy" id="114742"/>
    <lineage>
        <taxon>Eukaryota</taxon>
        <taxon>Sar</taxon>
        <taxon>Stramenopiles</taxon>
        <taxon>Oomycota</taxon>
        <taxon>Peronosporomycetes</taxon>
        <taxon>Pythiales</taxon>
        <taxon>Pythiaceae</taxon>
        <taxon>Pythium</taxon>
    </lineage>
</organism>
<feature type="region of interest" description="Disordered" evidence="1">
    <location>
        <begin position="23"/>
        <end position="58"/>
    </location>
</feature>
<name>A0AAD5Q4P3_PYTIN</name>
<evidence type="ECO:0000313" key="3">
    <source>
        <dbReference type="EMBL" id="KAJ0397373.1"/>
    </source>
</evidence>
<dbReference type="GO" id="GO:0006396">
    <property type="term" value="P:RNA processing"/>
    <property type="evidence" value="ECO:0007669"/>
    <property type="project" value="InterPro"/>
</dbReference>
<dbReference type="AlphaFoldDB" id="A0AAD5Q4P3"/>
<evidence type="ECO:0000313" key="4">
    <source>
        <dbReference type="Proteomes" id="UP001209570"/>
    </source>
</evidence>
<dbReference type="PANTHER" id="PTHR12323">
    <property type="entry name" value="SR-RELATED CTD ASSOCIATED FACTOR 6"/>
    <property type="match status" value="1"/>
</dbReference>
<dbReference type="SUPFAM" id="SSF109905">
    <property type="entry name" value="Surp module (SWAP domain)"/>
    <property type="match status" value="1"/>
</dbReference>
<sequence>MEMDFQERIARAKEAARLASIAAMARSAAPPAPAPAMQPSPSSSATRLHSRPPTPPADVQHRIDRLVEFIERNGAAFEALTIERERDNPTFAFLRAGEPYHDYFVWKKQASQSSSSTAGPSTGAAAQLELPANWNLGPSSESDPMLRLSVGAMANVCRLAKARGIPPYALISSELLAESPSAPGVEPGRLEIRLDEFYRGVK</sequence>
<dbReference type="EMBL" id="JAKCXM010000255">
    <property type="protein sequence ID" value="KAJ0397373.1"/>
    <property type="molecule type" value="Genomic_DNA"/>
</dbReference>
<dbReference type="InterPro" id="IPR000061">
    <property type="entry name" value="Surp"/>
</dbReference>
<dbReference type="GO" id="GO:0006874">
    <property type="term" value="P:intracellular calcium ion homeostasis"/>
    <property type="evidence" value="ECO:0007669"/>
    <property type="project" value="TreeGrafter"/>
</dbReference>
<protein>
    <recommendedName>
        <fullName evidence="2">SURP motif domain-containing protein</fullName>
    </recommendedName>
</protein>
<gene>
    <name evidence="3" type="ORF">P43SY_008204</name>
</gene>